<feature type="region of interest" description="Disordered" evidence="1">
    <location>
        <begin position="1"/>
        <end position="33"/>
    </location>
</feature>
<reference evidence="2" key="2">
    <citation type="journal article" date="2015" name="Data Brief">
        <title>Shoot transcriptome of the giant reed, Arundo donax.</title>
        <authorList>
            <person name="Barrero R.A."/>
            <person name="Guerrero F.D."/>
            <person name="Moolhuijzen P."/>
            <person name="Goolsby J.A."/>
            <person name="Tidwell J."/>
            <person name="Bellgard S.E."/>
            <person name="Bellgard M.I."/>
        </authorList>
    </citation>
    <scope>NUCLEOTIDE SEQUENCE</scope>
    <source>
        <tissue evidence="2">Shoot tissue taken approximately 20 cm above the soil surface</tissue>
    </source>
</reference>
<dbReference type="AlphaFoldDB" id="A0A0A8ZEH3"/>
<reference evidence="2" key="1">
    <citation type="submission" date="2014-09" db="EMBL/GenBank/DDBJ databases">
        <authorList>
            <person name="Magalhaes I.L.F."/>
            <person name="Oliveira U."/>
            <person name="Santos F.R."/>
            <person name="Vidigal T.H.D.A."/>
            <person name="Brescovit A.D."/>
            <person name="Santos A.J."/>
        </authorList>
    </citation>
    <scope>NUCLEOTIDE SEQUENCE</scope>
    <source>
        <tissue evidence="2">Shoot tissue taken approximately 20 cm above the soil surface</tissue>
    </source>
</reference>
<evidence type="ECO:0000256" key="1">
    <source>
        <dbReference type="SAM" id="MobiDB-lite"/>
    </source>
</evidence>
<proteinExistence type="predicted"/>
<sequence length="33" mass="3460">MGRRTAPAERSPSTCRTRSRPPAPPCAPPARAG</sequence>
<accession>A0A0A8ZEH3</accession>
<name>A0A0A8ZEH3_ARUDO</name>
<dbReference type="EMBL" id="GBRH01260694">
    <property type="protein sequence ID" value="JAD37201.1"/>
    <property type="molecule type" value="Transcribed_RNA"/>
</dbReference>
<feature type="compositionally biased region" description="Pro residues" evidence="1">
    <location>
        <begin position="21"/>
        <end position="33"/>
    </location>
</feature>
<evidence type="ECO:0000313" key="2">
    <source>
        <dbReference type="EMBL" id="JAD37201.1"/>
    </source>
</evidence>
<protein>
    <submittedName>
        <fullName evidence="2">Uncharacterized protein</fullName>
    </submittedName>
</protein>
<organism evidence="2">
    <name type="scientific">Arundo donax</name>
    <name type="common">Giant reed</name>
    <name type="synonym">Donax arundinaceus</name>
    <dbReference type="NCBI Taxonomy" id="35708"/>
    <lineage>
        <taxon>Eukaryota</taxon>
        <taxon>Viridiplantae</taxon>
        <taxon>Streptophyta</taxon>
        <taxon>Embryophyta</taxon>
        <taxon>Tracheophyta</taxon>
        <taxon>Spermatophyta</taxon>
        <taxon>Magnoliopsida</taxon>
        <taxon>Liliopsida</taxon>
        <taxon>Poales</taxon>
        <taxon>Poaceae</taxon>
        <taxon>PACMAD clade</taxon>
        <taxon>Arundinoideae</taxon>
        <taxon>Arundineae</taxon>
        <taxon>Arundo</taxon>
    </lineage>
</organism>